<comment type="similarity">
    <text evidence="4 21">Belongs to the glycosyl hydrolase 47 family.</text>
</comment>
<dbReference type="PANTHER" id="PTHR11742:SF55">
    <property type="entry name" value="ENDOPLASMIC RETICULUM MANNOSYL-OLIGOSACCHARIDE 1,2-ALPHA-MANNOSIDASE"/>
    <property type="match status" value="1"/>
</dbReference>
<keyword evidence="5" id="KW-0812">Transmembrane</keyword>
<feature type="region of interest" description="Disordered" evidence="22">
    <location>
        <begin position="566"/>
        <end position="601"/>
    </location>
</feature>
<keyword evidence="11" id="KW-1133">Transmembrane helix</keyword>
<evidence type="ECO:0000256" key="17">
    <source>
        <dbReference type="ARBA" id="ARBA00053655"/>
    </source>
</evidence>
<evidence type="ECO:0000256" key="7">
    <source>
        <dbReference type="ARBA" id="ARBA00022801"/>
    </source>
</evidence>
<evidence type="ECO:0000256" key="12">
    <source>
        <dbReference type="ARBA" id="ARBA00023136"/>
    </source>
</evidence>
<evidence type="ECO:0000256" key="14">
    <source>
        <dbReference type="ARBA" id="ARBA00023295"/>
    </source>
</evidence>
<dbReference type="InterPro" id="IPR050749">
    <property type="entry name" value="Glycosyl_Hydrolase_47"/>
</dbReference>
<evidence type="ECO:0000256" key="16">
    <source>
        <dbReference type="ARBA" id="ARBA00048605"/>
    </source>
</evidence>
<comment type="catalytic activity">
    <reaction evidence="16">
        <text>N(4)-(alpha-D-Man-(1-&gt;2)-alpha-D-Man-(1-&gt;2)-alpha-D-Man-(1-&gt;3)-[alpha-D-Man-(1-&gt;2)-alpha-D-Man-(1-&gt;3)-[alpha-D-Man-(1-&gt;2)-alpha-D-Man-(1-&gt;6)]-alpha-D-Man-(1-&gt;6)]-beta-D-Man-(1-&gt;4)-beta-D-GlcNAc-(1-&gt;4)-beta-D-GlcNAc)-L-asparaginyl-[protein] (N-glucan mannose isomer 9A1,2,3B1,2,3) + 4 H2O = N(4)-(alpha-D-Man-(1-&gt;3)-[alpha-D-Man-(1-&gt;3)-[alpha-D-Man-(1-&gt;6)]-alpha-D-Man-(1-&gt;6)]-beta-D-Man-(1-&gt;4)-beta-D-GlcNAc-(1-&gt;4)-beta-D-GlcNAc)-L-asparaginyl-[protein] (N-glucan mannose isomer 5A1,2) + 4 beta-D-mannose</text>
        <dbReference type="Rhea" id="RHEA:56008"/>
        <dbReference type="Rhea" id="RHEA-COMP:14356"/>
        <dbReference type="Rhea" id="RHEA-COMP:14367"/>
        <dbReference type="ChEBI" id="CHEBI:15377"/>
        <dbReference type="ChEBI" id="CHEBI:28563"/>
        <dbReference type="ChEBI" id="CHEBI:59087"/>
        <dbReference type="ChEBI" id="CHEBI:139493"/>
        <dbReference type="EC" id="3.2.1.113"/>
    </reaction>
</comment>
<evidence type="ECO:0000256" key="11">
    <source>
        <dbReference type="ARBA" id="ARBA00022989"/>
    </source>
</evidence>
<feature type="disulfide bond" evidence="20">
    <location>
        <begin position="421"/>
        <end position="450"/>
    </location>
</feature>
<evidence type="ECO:0000256" key="1">
    <source>
        <dbReference type="ARBA" id="ARBA00001913"/>
    </source>
</evidence>
<evidence type="ECO:0000256" key="9">
    <source>
        <dbReference type="ARBA" id="ARBA00022837"/>
    </source>
</evidence>
<dbReference type="AlphaFoldDB" id="A0A8D0YH30"/>
<dbReference type="InterPro" id="IPR001382">
    <property type="entry name" value="Glyco_hydro_47"/>
</dbReference>
<feature type="compositionally biased region" description="Basic and acidic residues" evidence="22">
    <location>
        <begin position="111"/>
        <end position="122"/>
    </location>
</feature>
<evidence type="ECO:0000256" key="2">
    <source>
        <dbReference type="ARBA" id="ARBA00004648"/>
    </source>
</evidence>
<feature type="compositionally biased region" description="Low complexity" evidence="22">
    <location>
        <begin position="89"/>
        <end position="104"/>
    </location>
</feature>
<protein>
    <recommendedName>
        <fullName evidence="21">alpha-1,2-Mannosidase</fullName>
        <ecNumber evidence="21">3.2.1.-</ecNumber>
    </recommendedName>
</protein>
<evidence type="ECO:0000256" key="19">
    <source>
        <dbReference type="PIRSR" id="PIRSR601382-2"/>
    </source>
</evidence>
<dbReference type="Proteomes" id="UP000694720">
    <property type="component" value="Unplaced"/>
</dbReference>
<name>A0A8D0YH30_PIG</name>
<proteinExistence type="inferred from homology"/>
<dbReference type="GO" id="GO:0005509">
    <property type="term" value="F:calcium ion binding"/>
    <property type="evidence" value="ECO:0007669"/>
    <property type="project" value="InterPro"/>
</dbReference>
<comment type="catalytic activity">
    <reaction evidence="15">
        <text>N(4)-(alpha-D-Man-(1-&gt;2)-alpha-D-Man-(1-&gt;2)-alpha-D-Man-(1-&gt;3)-[alpha-D-Man-(1-&gt;3)-[alpha-D-Man-(1-&gt;2)-alpha-D-Man-(1-&gt;6)]-alpha-D-Man-(1-&gt;6)]-beta-D-Man-(1-&gt;4)-beta-D-GlcNAc-(1-&gt;4)-beta-D-GlcNAc)-L-asparaginyl-[protein] (N-glucan mannose isomer 8A1,2,3B1,3) + 3 H2O = N(4)-(alpha-D-Man-(1-&gt;3)-[alpha-D-Man-(1-&gt;3)-[alpha-D-Man-(1-&gt;6)]-alpha-D-Man-(1-&gt;6)]-beta-D-Man-(1-&gt;4)-beta-D-GlcNAc-(1-&gt;4)-beta-D-GlcNAc)-L-asparaginyl-[protein] (N-glucan mannose isomer 5A1,2) + 3 beta-D-mannose</text>
        <dbReference type="Rhea" id="RHEA:56028"/>
        <dbReference type="Rhea" id="RHEA-COMP:14358"/>
        <dbReference type="Rhea" id="RHEA-COMP:14367"/>
        <dbReference type="ChEBI" id="CHEBI:15377"/>
        <dbReference type="ChEBI" id="CHEBI:28563"/>
        <dbReference type="ChEBI" id="CHEBI:59087"/>
        <dbReference type="ChEBI" id="CHEBI:60628"/>
        <dbReference type="EC" id="3.2.1.113"/>
    </reaction>
</comment>
<evidence type="ECO:0000256" key="15">
    <source>
        <dbReference type="ARBA" id="ARBA00047669"/>
    </source>
</evidence>
<keyword evidence="9 19" id="KW-0106">Calcium</keyword>
<evidence type="ECO:0000313" key="24">
    <source>
        <dbReference type="Proteomes" id="UP000694720"/>
    </source>
</evidence>
<feature type="active site" description="Proton donor" evidence="18">
    <location>
        <position position="464"/>
    </location>
</feature>
<organism evidence="23 24">
    <name type="scientific">Sus scrofa</name>
    <name type="common">Pig</name>
    <dbReference type="NCBI Taxonomy" id="9823"/>
    <lineage>
        <taxon>Eukaryota</taxon>
        <taxon>Metazoa</taxon>
        <taxon>Chordata</taxon>
        <taxon>Craniata</taxon>
        <taxon>Vertebrata</taxon>
        <taxon>Euteleostomi</taxon>
        <taxon>Mammalia</taxon>
        <taxon>Eutheria</taxon>
        <taxon>Laurasiatheria</taxon>
        <taxon>Artiodactyla</taxon>
        <taxon>Suina</taxon>
        <taxon>Suidae</taxon>
        <taxon>Sus</taxon>
    </lineage>
</organism>
<dbReference type="GO" id="GO:0005975">
    <property type="term" value="P:carbohydrate metabolic process"/>
    <property type="evidence" value="ECO:0007669"/>
    <property type="project" value="InterPro"/>
</dbReference>
<evidence type="ECO:0000256" key="21">
    <source>
        <dbReference type="RuleBase" id="RU361193"/>
    </source>
</evidence>
<keyword evidence="6 19" id="KW-0479">Metal-binding</keyword>
<evidence type="ECO:0000256" key="20">
    <source>
        <dbReference type="PIRSR" id="PIRSR601382-3"/>
    </source>
</evidence>
<evidence type="ECO:0000256" key="3">
    <source>
        <dbReference type="ARBA" id="ARBA00004922"/>
    </source>
</evidence>
<dbReference type="Pfam" id="PF01532">
    <property type="entry name" value="Glyco_hydro_47"/>
    <property type="match status" value="2"/>
</dbReference>
<feature type="region of interest" description="Disordered" evidence="22">
    <location>
        <begin position="75"/>
        <end position="144"/>
    </location>
</feature>
<evidence type="ECO:0000256" key="5">
    <source>
        <dbReference type="ARBA" id="ARBA00022692"/>
    </source>
</evidence>
<keyword evidence="12" id="KW-0472">Membrane</keyword>
<dbReference type="EC" id="3.2.1.-" evidence="21"/>
<keyword evidence="8" id="KW-0256">Endoplasmic reticulum</keyword>
<feature type="active site" description="Proton donor" evidence="18">
    <location>
        <position position="224"/>
    </location>
</feature>
<reference evidence="23" key="1">
    <citation type="submission" date="2025-08" db="UniProtKB">
        <authorList>
            <consortium name="Ensembl"/>
        </authorList>
    </citation>
    <scope>IDENTIFICATION</scope>
</reference>
<evidence type="ECO:0000313" key="23">
    <source>
        <dbReference type="Ensembl" id="ENSSSCP00035003229.1"/>
    </source>
</evidence>
<dbReference type="FunFam" id="1.50.10.10:FF:000010">
    <property type="entry name" value="alpha-1,2-Mannosidase"/>
    <property type="match status" value="1"/>
</dbReference>
<keyword evidence="14 21" id="KW-0326">Glycosidase</keyword>
<dbReference type="InterPro" id="IPR012341">
    <property type="entry name" value="6hp_glycosidase-like_sf"/>
</dbReference>
<feature type="compositionally biased region" description="Basic residues" evidence="22">
    <location>
        <begin position="1"/>
        <end position="15"/>
    </location>
</feature>
<feature type="region of interest" description="Disordered" evidence="22">
    <location>
        <begin position="492"/>
        <end position="515"/>
    </location>
</feature>
<dbReference type="InterPro" id="IPR036026">
    <property type="entry name" value="Seven-hairpin_glycosidases"/>
</dbReference>
<feature type="binding site" evidence="19">
    <location>
        <position position="729"/>
    </location>
    <ligand>
        <name>Ca(2+)</name>
        <dbReference type="ChEBI" id="CHEBI:29108"/>
    </ligand>
</feature>
<sequence>MPRTGGRMRRPRGRGRAALAGKAPRREPGTRSGRGSECGRPGPSLGQLFSEKQGEAPGRGGGLTLEAAACGWRSHLGSEPNRSAPCLCSGSERPSSSVPSSWRGAATEPEQGTRDPLRKAEGTPKPSPQAARIPQDPAQQNERQQAVVEAFRHAWAGYHKFAWGHDELKPVSRSFAEWFGLGLTLIDSLDTMWILGLKKEFAEAREWVSEKLWFQKNVDVNLFESTIRILGGLLSAFHLSGDDLFLEKAEDFGNRLMPAFQTPSKIPYSDVNIGTGVAHPPRWTSDSTVAEVTSIQLEFRELSRLTGNKKFQEAVEQVARHVHSLSGKKDGLVPMFINTNSGLFTHLGVFTLGARADSYYEYLLKQWIQGGKTETQLRDDYLEAVEGIRRHLLGRSEPRKLTFVGELAHGHFSAKMDHLVCFLPGTLALGAHHGLPADHMELARALMDTCYQMNRQMETGLSPEIAHFNLYSQKAAKDVQVKVSWRRRGAVLGGSEGGAGRRTLSPRPPQPADRHNLLRPETVESLFYLYRFTGERKYQDWGWEILQSFNAYTRVSVPGSRPSPALASPFRVHGTRGPGGRARLLPVSRGQPVSGGSLQRPEATERVLCGSPMWPAQHFAPGHWRAAGTPGRLGRSPAGPPGGLRCVGSEGASAGRPARPTCARDPAAWALAQVPSGGYSSIGNVQDARNPQPRDKMESFFLGETLKYLYLLFSDDPDLLSLDAYVFNTEAHPLPIWAPA</sequence>
<evidence type="ECO:0000256" key="10">
    <source>
        <dbReference type="ARBA" id="ARBA00022968"/>
    </source>
</evidence>
<evidence type="ECO:0000256" key="22">
    <source>
        <dbReference type="SAM" id="MobiDB-lite"/>
    </source>
</evidence>
<dbReference type="GO" id="GO:0036503">
    <property type="term" value="P:ERAD pathway"/>
    <property type="evidence" value="ECO:0007669"/>
    <property type="project" value="UniProtKB-ARBA"/>
</dbReference>
<feature type="active site" evidence="18">
    <location>
        <position position="521"/>
    </location>
</feature>
<comment type="cofactor">
    <cofactor evidence="1 19">
        <name>Ca(2+)</name>
        <dbReference type="ChEBI" id="CHEBI:29108"/>
    </cofactor>
</comment>
<dbReference type="Ensembl" id="ENSSSCT00035009589.1">
    <property type="protein sequence ID" value="ENSSSCP00035003229.1"/>
    <property type="gene ID" value="ENSSSCG00035007703.1"/>
</dbReference>
<dbReference type="PANTHER" id="PTHR11742">
    <property type="entry name" value="MANNOSYL-OLIGOSACCHARIDE ALPHA-1,2-MANNOSIDASE-RELATED"/>
    <property type="match status" value="1"/>
</dbReference>
<evidence type="ECO:0000256" key="4">
    <source>
        <dbReference type="ARBA" id="ARBA00007658"/>
    </source>
</evidence>
<keyword evidence="13 20" id="KW-1015">Disulfide bond</keyword>
<evidence type="ECO:0000256" key="13">
    <source>
        <dbReference type="ARBA" id="ARBA00023157"/>
    </source>
</evidence>
<comment type="pathway">
    <text evidence="3">Protein modification; protein glycosylation.</text>
</comment>
<comment type="subcellular location">
    <subcellularLocation>
        <location evidence="2">Endoplasmic reticulum membrane</location>
        <topology evidence="2">Single-pass type II membrane protein</topology>
    </subcellularLocation>
</comment>
<dbReference type="SUPFAM" id="SSF48225">
    <property type="entry name" value="Seven-hairpin glycosidases"/>
    <property type="match status" value="2"/>
</dbReference>
<dbReference type="GO" id="GO:0005789">
    <property type="term" value="C:endoplasmic reticulum membrane"/>
    <property type="evidence" value="ECO:0007669"/>
    <property type="project" value="UniProtKB-SubCell"/>
</dbReference>
<keyword evidence="7 21" id="KW-0378">Hydrolase</keyword>
<comment type="function">
    <text evidence="17">Involved in glycoprotein quality control targeting of misfolded glycoproteins for degradation. It primarily trims a single alpha-1,2-linked mannose residue from Man(9)GlcNAc(2) to produce Man(8)GlcNAc(2), but at high enzyme concentrations, as found in the ER quality control compartment (ERQC), it further trims the carbohydrates to Man(5-6)GlcNAc(2).</text>
</comment>
<evidence type="ECO:0000256" key="18">
    <source>
        <dbReference type="PIRSR" id="PIRSR601382-1"/>
    </source>
</evidence>
<dbReference type="Gene3D" id="1.50.10.10">
    <property type="match status" value="2"/>
</dbReference>
<feature type="region of interest" description="Disordered" evidence="22">
    <location>
        <begin position="1"/>
        <end position="63"/>
    </location>
</feature>
<accession>A0A8D0YH30</accession>
<evidence type="ECO:0000256" key="8">
    <source>
        <dbReference type="ARBA" id="ARBA00022824"/>
    </source>
</evidence>
<dbReference type="PRINTS" id="PR00747">
    <property type="entry name" value="GLYHDRLASE47"/>
</dbReference>
<dbReference type="GO" id="GO:0004571">
    <property type="term" value="F:mannosyl-oligosaccharide 1,2-alpha-mannosidase activity"/>
    <property type="evidence" value="ECO:0007669"/>
    <property type="project" value="UniProtKB-EC"/>
</dbReference>
<feature type="active site" evidence="18">
    <location>
        <position position="357"/>
    </location>
</feature>
<keyword evidence="10" id="KW-0735">Signal-anchor</keyword>
<evidence type="ECO:0000256" key="6">
    <source>
        <dbReference type="ARBA" id="ARBA00022723"/>
    </source>
</evidence>